<dbReference type="PANTHER" id="PTHR23150:SF19">
    <property type="entry name" value="FORMYLGLYCINE-GENERATING ENZYME"/>
    <property type="match status" value="1"/>
</dbReference>
<proteinExistence type="predicted"/>
<keyword evidence="4" id="KW-1185">Reference proteome</keyword>
<reference evidence="3 4" key="1">
    <citation type="journal article" date="2020" name="ISME J.">
        <title>Comparative genomics reveals insights into cyanobacterial evolution and habitat adaptation.</title>
        <authorList>
            <person name="Chen M.Y."/>
            <person name="Teng W.K."/>
            <person name="Zhao L."/>
            <person name="Hu C.X."/>
            <person name="Zhou Y.K."/>
            <person name="Han B.P."/>
            <person name="Song L.R."/>
            <person name="Shu W.S."/>
        </authorList>
    </citation>
    <scope>NUCLEOTIDE SEQUENCE [LARGE SCALE GENOMIC DNA]</scope>
    <source>
        <strain evidence="3 4">FACHB-1040</strain>
    </source>
</reference>
<dbReference type="Pfam" id="PF03781">
    <property type="entry name" value="FGE-sulfatase"/>
    <property type="match status" value="1"/>
</dbReference>
<dbReference type="EMBL" id="JACJQT010000030">
    <property type="protein sequence ID" value="MBD2279122.1"/>
    <property type="molecule type" value="Genomic_DNA"/>
</dbReference>
<feature type="region of interest" description="Disordered" evidence="1">
    <location>
        <begin position="1"/>
        <end position="27"/>
    </location>
</feature>
<gene>
    <name evidence="3" type="ORF">H6F99_12695</name>
</gene>
<accession>A0ABR8BWE3</accession>
<evidence type="ECO:0000313" key="3">
    <source>
        <dbReference type="EMBL" id="MBD2279122.1"/>
    </source>
</evidence>
<name>A0ABR8BWE3_APHFL</name>
<protein>
    <submittedName>
        <fullName evidence="3">Formylglycine-generating enzyme family protein</fullName>
    </submittedName>
</protein>
<dbReference type="InterPro" id="IPR016187">
    <property type="entry name" value="CTDL_fold"/>
</dbReference>
<dbReference type="SUPFAM" id="SSF56436">
    <property type="entry name" value="C-type lectin-like"/>
    <property type="match status" value="1"/>
</dbReference>
<dbReference type="Gene3D" id="3.90.1580.10">
    <property type="entry name" value="paralog of FGE (formylglycine-generating enzyme)"/>
    <property type="match status" value="1"/>
</dbReference>
<dbReference type="InterPro" id="IPR005532">
    <property type="entry name" value="SUMF_dom"/>
</dbReference>
<feature type="domain" description="Sulfatase-modifying factor enzyme-like" evidence="2">
    <location>
        <begin position="1"/>
        <end position="250"/>
    </location>
</feature>
<comment type="caution">
    <text evidence="3">The sequence shown here is derived from an EMBL/GenBank/DDBJ whole genome shotgun (WGS) entry which is preliminary data.</text>
</comment>
<evidence type="ECO:0000259" key="2">
    <source>
        <dbReference type="Pfam" id="PF03781"/>
    </source>
</evidence>
<feature type="compositionally biased region" description="Basic and acidic residues" evidence="1">
    <location>
        <begin position="16"/>
        <end position="27"/>
    </location>
</feature>
<dbReference type="Proteomes" id="UP000606721">
    <property type="component" value="Unassembled WGS sequence"/>
</dbReference>
<dbReference type="PANTHER" id="PTHR23150">
    <property type="entry name" value="SULFATASE MODIFYING FACTOR 1, 2"/>
    <property type="match status" value="1"/>
</dbReference>
<evidence type="ECO:0000256" key="1">
    <source>
        <dbReference type="SAM" id="MobiDB-lite"/>
    </source>
</evidence>
<organism evidence="3 4">
    <name type="scientific">Aphanizomenon flos-aquae FACHB-1040</name>
    <dbReference type="NCBI Taxonomy" id="2692887"/>
    <lineage>
        <taxon>Bacteria</taxon>
        <taxon>Bacillati</taxon>
        <taxon>Cyanobacteriota</taxon>
        <taxon>Cyanophyceae</taxon>
        <taxon>Nostocales</taxon>
        <taxon>Aphanizomenonaceae</taxon>
        <taxon>Aphanizomenon</taxon>
    </lineage>
</organism>
<evidence type="ECO:0000313" key="4">
    <source>
        <dbReference type="Proteomes" id="UP000606721"/>
    </source>
</evidence>
<dbReference type="InterPro" id="IPR042095">
    <property type="entry name" value="SUMF_sf"/>
</dbReference>
<dbReference type="InterPro" id="IPR051043">
    <property type="entry name" value="Sulfatase_Mod_Factor_Kinase"/>
</dbReference>
<sequence>MVEIPGGSFEMGAPQTEKDSSDSERPQHQVNVPTFFMGKYPVTQPQWKAVAALPRVNRELKPNPSHFKGDGSTSLTNHRPVEQVSWYDAVEFCDRLSRHTKRQYRLPSEAEWEYACRAGTTTPFHFGETITTDLANYNGNGNQTYGQGSEGEYRKKTTEVGSFQVANNFGLYDMHGNVWEWCLDDWHDNYQGASTDGSVWFNSDDKLNDKSRRAVLRGGSWFDTPRSCRSASRYFNIRDNHYYDIGFRVVCVVGRILQ</sequence>